<dbReference type="GO" id="GO:0005829">
    <property type="term" value="C:cytosol"/>
    <property type="evidence" value="ECO:0007669"/>
    <property type="project" value="TreeGrafter"/>
</dbReference>
<dbReference type="InterPro" id="IPR036390">
    <property type="entry name" value="WH_DNA-bd_sf"/>
</dbReference>
<proteinExistence type="predicted"/>
<dbReference type="Pfam" id="PF13412">
    <property type="entry name" value="HTH_24"/>
    <property type="match status" value="1"/>
</dbReference>
<evidence type="ECO:0000256" key="2">
    <source>
        <dbReference type="ARBA" id="ARBA00023125"/>
    </source>
</evidence>
<keyword evidence="1" id="KW-0805">Transcription regulation</keyword>
<dbReference type="InterPro" id="IPR036388">
    <property type="entry name" value="WH-like_DNA-bd_sf"/>
</dbReference>
<dbReference type="PANTHER" id="PTHR30154">
    <property type="entry name" value="LEUCINE-RESPONSIVE REGULATORY PROTEIN"/>
    <property type="match status" value="1"/>
</dbReference>
<feature type="domain" description="HTH asnC-type" evidence="4">
    <location>
        <begin position="3"/>
        <end position="69"/>
    </location>
</feature>
<dbReference type="InterPro" id="IPR019888">
    <property type="entry name" value="Tscrpt_reg_AsnC-like"/>
</dbReference>
<dbReference type="SUPFAM" id="SSF54909">
    <property type="entry name" value="Dimeric alpha+beta barrel"/>
    <property type="match status" value="1"/>
</dbReference>
<dbReference type="Gene3D" id="1.10.10.10">
    <property type="entry name" value="Winged helix-like DNA-binding domain superfamily/Winged helix DNA-binding domain"/>
    <property type="match status" value="1"/>
</dbReference>
<reference evidence="5 6" key="1">
    <citation type="journal article" date="2013" name="Genome Announc.">
        <title>Draft Genome Sequence of an Alphaproteobacterium, Caenispirillum salinarum AK4(T), Isolated from a Solar Saltern.</title>
        <authorList>
            <person name="Khatri I."/>
            <person name="Singh A."/>
            <person name="Korpole S."/>
            <person name="Pinnaka A.K."/>
            <person name="Subramanian S."/>
        </authorList>
    </citation>
    <scope>NUCLEOTIDE SEQUENCE [LARGE SCALE GENOMIC DNA]</scope>
    <source>
        <strain evidence="5 6">AK4</strain>
    </source>
</reference>
<dbReference type="Proteomes" id="UP000009881">
    <property type="component" value="Unassembled WGS sequence"/>
</dbReference>
<dbReference type="SMART" id="SM00344">
    <property type="entry name" value="HTH_ASNC"/>
    <property type="match status" value="1"/>
</dbReference>
<sequence length="143" mass="15726">MTLDPLDRRLLECLRRNARASTAALARDLDTSRSTIQGRLRRLVETGVIAGYTVRLGEETARRMIRAHVLLSVDPKQAAAVVTALKRMTEVRALHTISGQHDMIAVVAAETMEAMDALVDTIGALPGVERTTTSILMTTKFER</sequence>
<dbReference type="InterPro" id="IPR000485">
    <property type="entry name" value="AsnC-type_HTH_dom"/>
</dbReference>
<dbReference type="InterPro" id="IPR011008">
    <property type="entry name" value="Dimeric_a/b-barrel"/>
</dbReference>
<dbReference type="PROSITE" id="PS50956">
    <property type="entry name" value="HTH_ASNC_2"/>
    <property type="match status" value="1"/>
</dbReference>
<dbReference type="InterPro" id="IPR019887">
    <property type="entry name" value="Tscrpt_reg_AsnC/Lrp_C"/>
</dbReference>
<keyword evidence="2" id="KW-0238">DNA-binding</keyword>
<dbReference type="AlphaFoldDB" id="K9H199"/>
<evidence type="ECO:0000313" key="5">
    <source>
        <dbReference type="EMBL" id="EKV31332.1"/>
    </source>
</evidence>
<dbReference type="SUPFAM" id="SSF46785">
    <property type="entry name" value="Winged helix' DNA-binding domain"/>
    <property type="match status" value="1"/>
</dbReference>
<organism evidence="5 6">
    <name type="scientific">Caenispirillum salinarum AK4</name>
    <dbReference type="NCBI Taxonomy" id="1238182"/>
    <lineage>
        <taxon>Bacteria</taxon>
        <taxon>Pseudomonadati</taxon>
        <taxon>Pseudomonadota</taxon>
        <taxon>Alphaproteobacteria</taxon>
        <taxon>Rhodospirillales</taxon>
        <taxon>Novispirillaceae</taxon>
        <taxon>Caenispirillum</taxon>
    </lineage>
</organism>
<dbReference type="OrthoDB" id="9809462at2"/>
<keyword evidence="3" id="KW-0804">Transcription</keyword>
<evidence type="ECO:0000256" key="3">
    <source>
        <dbReference type="ARBA" id="ARBA00023163"/>
    </source>
</evidence>
<dbReference type="RefSeq" id="WP_009539813.1">
    <property type="nucleotide sequence ID" value="NZ_ANHY01000006.1"/>
</dbReference>
<dbReference type="PANTHER" id="PTHR30154:SF53">
    <property type="entry name" value="HTH-TYPE TRANSCRIPTIONAL REGULATOR LRPC"/>
    <property type="match status" value="1"/>
</dbReference>
<dbReference type="GO" id="GO:0043200">
    <property type="term" value="P:response to amino acid"/>
    <property type="evidence" value="ECO:0007669"/>
    <property type="project" value="TreeGrafter"/>
</dbReference>
<evidence type="ECO:0000256" key="1">
    <source>
        <dbReference type="ARBA" id="ARBA00023015"/>
    </source>
</evidence>
<evidence type="ECO:0000313" key="6">
    <source>
        <dbReference type="Proteomes" id="UP000009881"/>
    </source>
</evidence>
<name>K9H199_9PROT</name>
<comment type="caution">
    <text evidence="5">The sequence shown here is derived from an EMBL/GenBank/DDBJ whole genome shotgun (WGS) entry which is preliminary data.</text>
</comment>
<evidence type="ECO:0000259" key="4">
    <source>
        <dbReference type="PROSITE" id="PS50956"/>
    </source>
</evidence>
<dbReference type="GO" id="GO:0043565">
    <property type="term" value="F:sequence-specific DNA binding"/>
    <property type="evidence" value="ECO:0007669"/>
    <property type="project" value="InterPro"/>
</dbReference>
<dbReference type="STRING" id="1238182.C882_3705"/>
<dbReference type="Pfam" id="PF01037">
    <property type="entry name" value="AsnC_trans_reg"/>
    <property type="match status" value="1"/>
</dbReference>
<dbReference type="EMBL" id="ANHY01000006">
    <property type="protein sequence ID" value="EKV31332.1"/>
    <property type="molecule type" value="Genomic_DNA"/>
</dbReference>
<dbReference type="PRINTS" id="PR00033">
    <property type="entry name" value="HTHASNC"/>
</dbReference>
<gene>
    <name evidence="5" type="ORF">C882_3705</name>
</gene>
<accession>K9H199</accession>
<protein>
    <submittedName>
        <fullName evidence="5">Transcriptional regulator, AsnC family</fullName>
    </submittedName>
</protein>
<dbReference type="Gene3D" id="3.30.70.920">
    <property type="match status" value="1"/>
</dbReference>
<keyword evidence="6" id="KW-1185">Reference proteome</keyword>
<dbReference type="eggNOG" id="COG1522">
    <property type="taxonomic scope" value="Bacteria"/>
</dbReference>